<dbReference type="EMBL" id="CAACVG010008112">
    <property type="protein sequence ID" value="VEN48563.1"/>
    <property type="molecule type" value="Genomic_DNA"/>
</dbReference>
<proteinExistence type="inferred from homology"/>
<keyword evidence="19" id="KW-1185">Reference proteome</keyword>
<keyword evidence="7" id="KW-0967">Endosome</keyword>
<sequence>MPFLNRPHGYELIEEENCIQEVYSKNRNEVEFTIKGYKRSSKTQFYNIFSYLLLGIPHFIFSCFPKIKALRFSKCGLETAEIILATDNHGQSELIEVKTETISLLLNEPTNFRYFYYQYTKFIWQPNDGRFITVDELLSCSTVDELLENTYGLNEIGYKIRFEIYGPNKIEVEVKSYWTLFVEEVLNPFYAFQAFSVILWLIDDYVSYALCVIFLTIFSSITALIQTRKLSQALHDLVESSNCHSVSVFRKTQELQKDIVKMDPVDLVPGDLIVLPPANFILPCDAVLLTGQCIVNESVLTGESVPVTKTALHSGSELYDPETHKRHTLFAGTHMIQTRFYGGEHVLARVVRTGFSTTKGSLVKSIMFPTPVGLKFYKDSFKFVFVLFTVAVIGMAYCLYLYISRNADLKDIIVRTLDIVTIVVPPALPAAMTVGILYSQKRLKKIGIFCISPPRINVCGRVKIACFDKTGTLTDDGLDMSCVIPSKDQQFLDPVTEISELDINSEFVQAMATCHSLTRVDGELCGDPLDMSMFEFTQWELEEPGANENARYDMLAPTVVKPAKHSIETVTEPENFEIPYEIGILRQFPFSSTLQCMSVISKSLQKQCMVVFTKGAPEKVKGMCNAETLPHDYDVKLSMFTAKGYRVIAVAYKNLSGKFSWKDAQKVKRDFVERDLNFLGLLIMQNPLKVETAPVISTLQSANIRTVMITGDNILTAISVAYDCGMIRSHDEVFVLTASNDEVNTRFSLERTGLNVSSENFVINFDSSHHHIAIDGKTWSKLKYHYPEAIPDLLVKATIFARFQPDQKAEVITYLQDLDYVVSMVGDGANDCGALKAAHVGVSLSPAEASVAAPFTSNIPNISCLVSLLLEGRCALVTSFAIFKFMALYSLIQFFSILILYRQHSLLGDHQFLFIDLILTTSLAVTMGRQGPSEKLCPQRPPSSLVAAKNVIPLLLQVSLCALFQLAVIYLLFQQTWFEPIPNDVNEPKIVSWENLVLFTVSSYQYVILATVYCKGLPYRQKLRTNYLFILSAGILKVFITWLMIYPCKEMAKLMELIYTSPEETEKFMFRIHLSIFPILHFALASAIEVFISDREWLKRFVQCLQRKNKPKNKYKRLLQQKSHIPWLSTVSP</sequence>
<evidence type="ECO:0000256" key="3">
    <source>
        <dbReference type="ARBA" id="ARBA00022553"/>
    </source>
</evidence>
<dbReference type="GO" id="GO:0015203">
    <property type="term" value="F:polyamine transmembrane transporter activity"/>
    <property type="evidence" value="ECO:0007669"/>
    <property type="project" value="TreeGrafter"/>
</dbReference>
<comment type="catalytic activity">
    <reaction evidence="13 14">
        <text>ATP + H2O = ADP + phosphate + H(+)</text>
        <dbReference type="Rhea" id="RHEA:13065"/>
        <dbReference type="ChEBI" id="CHEBI:15377"/>
        <dbReference type="ChEBI" id="CHEBI:15378"/>
        <dbReference type="ChEBI" id="CHEBI:30616"/>
        <dbReference type="ChEBI" id="CHEBI:43474"/>
        <dbReference type="ChEBI" id="CHEBI:456216"/>
    </reaction>
</comment>
<dbReference type="InterPro" id="IPR036412">
    <property type="entry name" value="HAD-like_sf"/>
</dbReference>
<keyword evidence="6 14" id="KW-0547">Nucleotide-binding</keyword>
<dbReference type="InterPro" id="IPR059000">
    <property type="entry name" value="ATPase_P-type_domA"/>
</dbReference>
<evidence type="ECO:0000256" key="5">
    <source>
        <dbReference type="ARBA" id="ARBA00022723"/>
    </source>
</evidence>
<dbReference type="InterPro" id="IPR018303">
    <property type="entry name" value="ATPase_P-typ_P_site"/>
</dbReference>
<organism evidence="18 19">
    <name type="scientific">Callosobruchus maculatus</name>
    <name type="common">Southern cowpea weevil</name>
    <name type="synonym">Pulse bruchid</name>
    <dbReference type="NCBI Taxonomy" id="64391"/>
    <lineage>
        <taxon>Eukaryota</taxon>
        <taxon>Metazoa</taxon>
        <taxon>Ecdysozoa</taxon>
        <taxon>Arthropoda</taxon>
        <taxon>Hexapoda</taxon>
        <taxon>Insecta</taxon>
        <taxon>Pterygota</taxon>
        <taxon>Neoptera</taxon>
        <taxon>Endopterygota</taxon>
        <taxon>Coleoptera</taxon>
        <taxon>Polyphaga</taxon>
        <taxon>Cucujiformia</taxon>
        <taxon>Chrysomeloidea</taxon>
        <taxon>Chrysomelidae</taxon>
        <taxon>Bruchinae</taxon>
        <taxon>Bruchini</taxon>
        <taxon>Callosobruchus</taxon>
    </lineage>
</organism>
<evidence type="ECO:0000259" key="16">
    <source>
        <dbReference type="Pfam" id="PF00690"/>
    </source>
</evidence>
<evidence type="ECO:0000313" key="19">
    <source>
        <dbReference type="Proteomes" id="UP000410492"/>
    </source>
</evidence>
<dbReference type="Gene3D" id="2.70.150.10">
    <property type="entry name" value="Calcium-transporting ATPase, cytoplasmic transduction domain A"/>
    <property type="match status" value="1"/>
</dbReference>
<feature type="transmembrane region" description="Helical" evidence="14">
    <location>
        <begin position="951"/>
        <end position="973"/>
    </location>
</feature>
<dbReference type="InterPro" id="IPR008250">
    <property type="entry name" value="ATPase_P-typ_transduc_dom_A_sf"/>
</dbReference>
<dbReference type="SFLD" id="SFLDS00003">
    <property type="entry name" value="Haloacid_Dehalogenase"/>
    <property type="match status" value="1"/>
</dbReference>
<dbReference type="SUPFAM" id="SSF56784">
    <property type="entry name" value="HAD-like"/>
    <property type="match status" value="1"/>
</dbReference>
<dbReference type="InterPro" id="IPR023299">
    <property type="entry name" value="ATPase_P-typ_cyto_dom_N"/>
</dbReference>
<comment type="subcellular location">
    <subcellularLocation>
        <location evidence="1">Late endosome membrane</location>
        <topology evidence="1">Multi-pass membrane protein</topology>
    </subcellularLocation>
    <subcellularLocation>
        <location evidence="14">Membrane</location>
        <topology evidence="14">Multi-pass membrane protein</topology>
    </subcellularLocation>
</comment>
<dbReference type="NCBIfam" id="TIGR01657">
    <property type="entry name" value="P-ATPase-V"/>
    <property type="match status" value="1"/>
</dbReference>
<evidence type="ECO:0000256" key="2">
    <source>
        <dbReference type="ARBA" id="ARBA00006000"/>
    </source>
</evidence>
<dbReference type="FunFam" id="3.40.1110.10:FF:000026">
    <property type="entry name" value="Cation-transporting ATPase"/>
    <property type="match status" value="1"/>
</dbReference>
<name>A0A653CKW2_CALMS</name>
<dbReference type="PROSITE" id="PS00154">
    <property type="entry name" value="ATPASE_E1_E2"/>
    <property type="match status" value="1"/>
</dbReference>
<evidence type="ECO:0000256" key="8">
    <source>
        <dbReference type="ARBA" id="ARBA00022840"/>
    </source>
</evidence>
<dbReference type="GO" id="GO:0019829">
    <property type="term" value="F:ATPase-coupled monoatomic cation transmembrane transporter activity"/>
    <property type="evidence" value="ECO:0007669"/>
    <property type="project" value="UniProtKB-UniRule"/>
</dbReference>
<dbReference type="Gene3D" id="3.40.50.1000">
    <property type="entry name" value="HAD superfamily/HAD-like"/>
    <property type="match status" value="1"/>
</dbReference>
<feature type="domain" description="P-type ATPase A" evidence="15">
    <location>
        <begin position="258"/>
        <end position="366"/>
    </location>
</feature>
<dbReference type="GO" id="GO:0046872">
    <property type="term" value="F:metal ion binding"/>
    <property type="evidence" value="ECO:0007669"/>
    <property type="project" value="UniProtKB-UniRule"/>
</dbReference>
<feature type="transmembrane region" description="Helical" evidence="14">
    <location>
        <begin position="177"/>
        <end position="199"/>
    </location>
</feature>
<dbReference type="Proteomes" id="UP000410492">
    <property type="component" value="Unassembled WGS sequence"/>
</dbReference>
<dbReference type="GO" id="GO:0006874">
    <property type="term" value="P:intracellular calcium ion homeostasis"/>
    <property type="evidence" value="ECO:0007669"/>
    <property type="project" value="TreeGrafter"/>
</dbReference>
<feature type="transmembrane region" description="Helical" evidence="14">
    <location>
        <begin position="383"/>
        <end position="403"/>
    </location>
</feature>
<dbReference type="InterPro" id="IPR004014">
    <property type="entry name" value="ATPase_P-typ_cation-transptr_N"/>
</dbReference>
<feature type="transmembrane region" description="Helical" evidence="14">
    <location>
        <begin position="205"/>
        <end position="225"/>
    </location>
</feature>
<dbReference type="InterPro" id="IPR044492">
    <property type="entry name" value="P_typ_ATPase_HD_dom"/>
</dbReference>
<dbReference type="SUPFAM" id="SSF81665">
    <property type="entry name" value="Calcium ATPase, transmembrane domain M"/>
    <property type="match status" value="1"/>
</dbReference>
<evidence type="ECO:0000256" key="10">
    <source>
        <dbReference type="ARBA" id="ARBA00022967"/>
    </source>
</evidence>
<feature type="transmembrane region" description="Helical" evidence="14">
    <location>
        <begin position="875"/>
        <end position="900"/>
    </location>
</feature>
<dbReference type="GO" id="GO:0016887">
    <property type="term" value="F:ATP hydrolysis activity"/>
    <property type="evidence" value="ECO:0007669"/>
    <property type="project" value="InterPro"/>
</dbReference>
<feature type="domain" description="P5B-type ATPase N-terminal" evidence="17">
    <location>
        <begin position="30"/>
        <end position="103"/>
    </location>
</feature>
<feature type="transmembrane region" description="Helical" evidence="14">
    <location>
        <begin position="1026"/>
        <end position="1045"/>
    </location>
</feature>
<evidence type="ECO:0000256" key="9">
    <source>
        <dbReference type="ARBA" id="ARBA00022842"/>
    </source>
</evidence>
<evidence type="ECO:0000256" key="1">
    <source>
        <dbReference type="ARBA" id="ARBA00004107"/>
    </source>
</evidence>
<evidence type="ECO:0000256" key="11">
    <source>
        <dbReference type="ARBA" id="ARBA00022989"/>
    </source>
</evidence>
<dbReference type="InterPro" id="IPR006544">
    <property type="entry name" value="P-type_TPase_V"/>
</dbReference>
<evidence type="ECO:0000256" key="14">
    <source>
        <dbReference type="RuleBase" id="RU362082"/>
    </source>
</evidence>
<comment type="similarity">
    <text evidence="2 14">Belongs to the cation transport ATPase (P-type) (TC 3.A.3) family. Type V subfamily.</text>
</comment>
<dbReference type="Pfam" id="PF00122">
    <property type="entry name" value="E1-E2_ATPase"/>
    <property type="match status" value="1"/>
</dbReference>
<keyword evidence="10 14" id="KW-1278">Translocase</keyword>
<dbReference type="GO" id="GO:0031902">
    <property type="term" value="C:late endosome membrane"/>
    <property type="evidence" value="ECO:0007669"/>
    <property type="project" value="UniProtKB-SubCell"/>
</dbReference>
<gene>
    <name evidence="18" type="ORF">CALMAC_LOCUS9966</name>
</gene>
<dbReference type="NCBIfam" id="TIGR01494">
    <property type="entry name" value="ATPase_P-type"/>
    <property type="match status" value="2"/>
</dbReference>
<dbReference type="SFLD" id="SFLDG00002">
    <property type="entry name" value="C1.7:_P-type_atpase_like"/>
    <property type="match status" value="1"/>
</dbReference>
<dbReference type="SUPFAM" id="SSF81660">
    <property type="entry name" value="Metal cation-transporting ATPase, ATP-binding domain N"/>
    <property type="match status" value="1"/>
</dbReference>
<dbReference type="FunFam" id="1.20.1110.10:FF:000023">
    <property type="entry name" value="Cation-transporting ATPase"/>
    <property type="match status" value="1"/>
</dbReference>
<dbReference type="OrthoDB" id="48943at2759"/>
<evidence type="ECO:0000313" key="18">
    <source>
        <dbReference type="EMBL" id="VEN48563.1"/>
    </source>
</evidence>
<keyword evidence="11 14" id="KW-1133">Transmembrane helix</keyword>
<evidence type="ECO:0000256" key="6">
    <source>
        <dbReference type="ARBA" id="ARBA00022741"/>
    </source>
</evidence>
<dbReference type="Pfam" id="PF12409">
    <property type="entry name" value="P5-ATPase"/>
    <property type="match status" value="1"/>
</dbReference>
<dbReference type="InterPro" id="IPR047819">
    <property type="entry name" value="P5A-ATPase_N"/>
</dbReference>
<feature type="transmembrane region" description="Helical" evidence="14">
    <location>
        <begin position="419"/>
        <end position="438"/>
    </location>
</feature>
<keyword evidence="3" id="KW-0597">Phosphoprotein</keyword>
<feature type="domain" description="Cation-transporting P-type ATPase N-terminal" evidence="16">
    <location>
        <begin position="145"/>
        <end position="200"/>
    </location>
</feature>
<keyword evidence="5 14" id="KW-0479">Metal-binding</keyword>
<dbReference type="AlphaFoldDB" id="A0A653CKW2"/>
<feature type="transmembrane region" description="Helical" evidence="14">
    <location>
        <begin position="45"/>
        <end position="64"/>
    </location>
</feature>
<protein>
    <recommendedName>
        <fullName evidence="14">Cation-transporting ATPase</fullName>
        <ecNumber evidence="14">7.2.2.-</ecNumber>
    </recommendedName>
</protein>
<evidence type="ECO:0000256" key="13">
    <source>
        <dbReference type="ARBA" id="ARBA00049360"/>
    </source>
</evidence>
<dbReference type="SFLD" id="SFLDF00027">
    <property type="entry name" value="p-type_atpase"/>
    <property type="match status" value="1"/>
</dbReference>
<dbReference type="InterPro" id="IPR023298">
    <property type="entry name" value="ATPase_P-typ_TM_dom_sf"/>
</dbReference>
<evidence type="ECO:0000256" key="7">
    <source>
        <dbReference type="ARBA" id="ARBA00022753"/>
    </source>
</evidence>
<dbReference type="InterPro" id="IPR001757">
    <property type="entry name" value="P_typ_ATPase"/>
</dbReference>
<dbReference type="Pfam" id="PF00690">
    <property type="entry name" value="Cation_ATPase_N"/>
    <property type="match status" value="1"/>
</dbReference>
<keyword evidence="12 14" id="KW-0472">Membrane</keyword>
<keyword evidence="9 14" id="KW-0460">Magnesium</keyword>
<dbReference type="GO" id="GO:0005524">
    <property type="term" value="F:ATP binding"/>
    <property type="evidence" value="ECO:0007669"/>
    <property type="project" value="UniProtKB-UniRule"/>
</dbReference>
<evidence type="ECO:0000256" key="4">
    <source>
        <dbReference type="ARBA" id="ARBA00022692"/>
    </source>
</evidence>
<feature type="transmembrane region" description="Helical" evidence="14">
    <location>
        <begin position="1072"/>
        <end position="1092"/>
    </location>
</feature>
<accession>A0A653CKW2</accession>
<dbReference type="SUPFAM" id="SSF81653">
    <property type="entry name" value="Calcium ATPase, transduction domain A"/>
    <property type="match status" value="1"/>
</dbReference>
<evidence type="ECO:0000259" key="15">
    <source>
        <dbReference type="Pfam" id="PF00122"/>
    </source>
</evidence>
<evidence type="ECO:0000256" key="12">
    <source>
        <dbReference type="ARBA" id="ARBA00023136"/>
    </source>
</evidence>
<dbReference type="EC" id="7.2.2.-" evidence="14"/>
<dbReference type="FunFam" id="3.40.50.1000:FF:000068">
    <property type="entry name" value="Cation-transporting ATPase"/>
    <property type="match status" value="1"/>
</dbReference>
<dbReference type="PRINTS" id="PR00119">
    <property type="entry name" value="CATATPASE"/>
</dbReference>
<dbReference type="Pfam" id="PF13246">
    <property type="entry name" value="Cation_ATPase"/>
    <property type="match status" value="1"/>
</dbReference>
<reference evidence="18 19" key="1">
    <citation type="submission" date="2019-01" db="EMBL/GenBank/DDBJ databases">
        <authorList>
            <person name="Sayadi A."/>
        </authorList>
    </citation>
    <scope>NUCLEOTIDE SEQUENCE [LARGE SCALE GENOMIC DNA]</scope>
</reference>
<keyword evidence="4 14" id="KW-0812">Transmembrane</keyword>
<evidence type="ECO:0000259" key="17">
    <source>
        <dbReference type="Pfam" id="PF12409"/>
    </source>
</evidence>
<dbReference type="PANTHER" id="PTHR45630:SF8">
    <property type="entry name" value="CATION-TRANSPORTING ATPASE"/>
    <property type="match status" value="1"/>
</dbReference>
<dbReference type="InterPro" id="IPR023214">
    <property type="entry name" value="HAD_sf"/>
</dbReference>
<dbReference type="Gene3D" id="3.40.1110.10">
    <property type="entry name" value="Calcium-transporting ATPase, cytoplasmic domain N"/>
    <property type="match status" value="1"/>
</dbReference>
<dbReference type="GO" id="GO:0140358">
    <property type="term" value="F:P-type transmembrane transporter activity"/>
    <property type="evidence" value="ECO:0007669"/>
    <property type="project" value="InterPro"/>
</dbReference>
<dbReference type="PANTHER" id="PTHR45630">
    <property type="entry name" value="CATION-TRANSPORTING ATPASE-RELATED"/>
    <property type="match status" value="1"/>
</dbReference>
<keyword evidence="8 14" id="KW-0067">ATP-binding</keyword>